<dbReference type="AlphaFoldDB" id="E9G4Y9"/>
<feature type="compositionally biased region" description="Polar residues" evidence="1">
    <location>
        <begin position="37"/>
        <end position="49"/>
    </location>
</feature>
<feature type="compositionally biased region" description="Polar residues" evidence="1">
    <location>
        <begin position="1"/>
        <end position="20"/>
    </location>
</feature>
<feature type="region of interest" description="Disordered" evidence="1">
    <location>
        <begin position="1"/>
        <end position="56"/>
    </location>
</feature>
<accession>E9G4Y9</accession>
<evidence type="ECO:0000313" key="3">
    <source>
        <dbReference type="Proteomes" id="UP000000305"/>
    </source>
</evidence>
<evidence type="ECO:0000256" key="1">
    <source>
        <dbReference type="SAM" id="MobiDB-lite"/>
    </source>
</evidence>
<dbReference type="OrthoDB" id="6350453at2759"/>
<proteinExistence type="predicted"/>
<gene>
    <name evidence="2" type="ORF">DAPPUDRAFT_314208</name>
</gene>
<dbReference type="KEGG" id="dpx:DAPPUDRAFT_314208"/>
<dbReference type="EMBL" id="GL732532">
    <property type="protein sequence ID" value="EFX85384.1"/>
    <property type="molecule type" value="Genomic_DNA"/>
</dbReference>
<evidence type="ECO:0000313" key="2">
    <source>
        <dbReference type="EMBL" id="EFX85384.1"/>
    </source>
</evidence>
<reference evidence="2 3" key="1">
    <citation type="journal article" date="2011" name="Science">
        <title>The ecoresponsive genome of Daphnia pulex.</title>
        <authorList>
            <person name="Colbourne J.K."/>
            <person name="Pfrender M.E."/>
            <person name="Gilbert D."/>
            <person name="Thomas W.K."/>
            <person name="Tucker A."/>
            <person name="Oakley T.H."/>
            <person name="Tokishita S."/>
            <person name="Aerts A."/>
            <person name="Arnold G.J."/>
            <person name="Basu M.K."/>
            <person name="Bauer D.J."/>
            <person name="Caceres C.E."/>
            <person name="Carmel L."/>
            <person name="Casola C."/>
            <person name="Choi J.H."/>
            <person name="Detter J.C."/>
            <person name="Dong Q."/>
            <person name="Dusheyko S."/>
            <person name="Eads B.D."/>
            <person name="Frohlich T."/>
            <person name="Geiler-Samerotte K.A."/>
            <person name="Gerlach D."/>
            <person name="Hatcher P."/>
            <person name="Jogdeo S."/>
            <person name="Krijgsveld J."/>
            <person name="Kriventseva E.V."/>
            <person name="Kultz D."/>
            <person name="Laforsch C."/>
            <person name="Lindquist E."/>
            <person name="Lopez J."/>
            <person name="Manak J.R."/>
            <person name="Muller J."/>
            <person name="Pangilinan J."/>
            <person name="Patwardhan R.P."/>
            <person name="Pitluck S."/>
            <person name="Pritham E.J."/>
            <person name="Rechtsteiner A."/>
            <person name="Rho M."/>
            <person name="Rogozin I.B."/>
            <person name="Sakarya O."/>
            <person name="Salamov A."/>
            <person name="Schaack S."/>
            <person name="Shapiro H."/>
            <person name="Shiga Y."/>
            <person name="Skalitzky C."/>
            <person name="Smith Z."/>
            <person name="Souvorov A."/>
            <person name="Sung W."/>
            <person name="Tang Z."/>
            <person name="Tsuchiya D."/>
            <person name="Tu H."/>
            <person name="Vos H."/>
            <person name="Wang M."/>
            <person name="Wolf Y.I."/>
            <person name="Yamagata H."/>
            <person name="Yamada T."/>
            <person name="Ye Y."/>
            <person name="Shaw J.R."/>
            <person name="Andrews J."/>
            <person name="Crease T.J."/>
            <person name="Tang H."/>
            <person name="Lucas S.M."/>
            <person name="Robertson H.M."/>
            <person name="Bork P."/>
            <person name="Koonin E.V."/>
            <person name="Zdobnov E.M."/>
            <person name="Grigoriev I.V."/>
            <person name="Lynch M."/>
            <person name="Boore J.L."/>
        </authorList>
    </citation>
    <scope>NUCLEOTIDE SEQUENCE [LARGE SCALE GENOMIC DNA]</scope>
</reference>
<protein>
    <submittedName>
        <fullName evidence="2">Uncharacterized protein</fullName>
    </submittedName>
</protein>
<sequence>MSGQRNDSEYSGSSSRQPTGDQEHAGNSEFENHDQKTATMGNPLNSNMQPMDEYPIDDESYSTLFQDALNVINTEMEKYYSCLQNMEEKEASMQTEIVSKTEEMNKLSRILRGKRDSALQAIGQLTTKRSNAQN</sequence>
<name>E9G4Y9_DAPPU</name>
<keyword evidence="3" id="KW-1185">Reference proteome</keyword>
<dbReference type="InParanoid" id="E9G4Y9"/>
<dbReference type="HOGENOM" id="CLU_1898309_0_0_1"/>
<organism evidence="2 3">
    <name type="scientific">Daphnia pulex</name>
    <name type="common">Water flea</name>
    <dbReference type="NCBI Taxonomy" id="6669"/>
    <lineage>
        <taxon>Eukaryota</taxon>
        <taxon>Metazoa</taxon>
        <taxon>Ecdysozoa</taxon>
        <taxon>Arthropoda</taxon>
        <taxon>Crustacea</taxon>
        <taxon>Branchiopoda</taxon>
        <taxon>Diplostraca</taxon>
        <taxon>Cladocera</taxon>
        <taxon>Anomopoda</taxon>
        <taxon>Daphniidae</taxon>
        <taxon>Daphnia</taxon>
    </lineage>
</organism>
<dbReference type="Proteomes" id="UP000000305">
    <property type="component" value="Unassembled WGS sequence"/>
</dbReference>
<feature type="compositionally biased region" description="Basic and acidic residues" evidence="1">
    <location>
        <begin position="21"/>
        <end position="36"/>
    </location>
</feature>